<dbReference type="PANTHER" id="PTHR23270:SF10">
    <property type="entry name" value="PROTEIN RRP5 HOMOLOG"/>
    <property type="match status" value="1"/>
</dbReference>
<dbReference type="Proteomes" id="UP001054902">
    <property type="component" value="Unassembled WGS sequence"/>
</dbReference>
<reference evidence="5 6" key="1">
    <citation type="journal article" date="2021" name="Sci. Rep.">
        <title>The genome of the diatom Chaetoceros tenuissimus carries an ancient integrated fragment of an extant virus.</title>
        <authorList>
            <person name="Hongo Y."/>
            <person name="Kimura K."/>
            <person name="Takaki Y."/>
            <person name="Yoshida Y."/>
            <person name="Baba S."/>
            <person name="Kobayashi G."/>
            <person name="Nagasaki K."/>
            <person name="Hano T."/>
            <person name="Tomaru Y."/>
        </authorList>
    </citation>
    <scope>NUCLEOTIDE SEQUENCE [LARGE SCALE GENOMIC DNA]</scope>
    <source>
        <strain evidence="5 6">NIES-3715</strain>
    </source>
</reference>
<dbReference type="SMART" id="SM00316">
    <property type="entry name" value="S1"/>
    <property type="match status" value="7"/>
</dbReference>
<evidence type="ECO:0000259" key="4">
    <source>
        <dbReference type="PROSITE" id="PS50126"/>
    </source>
</evidence>
<keyword evidence="2" id="KW-0698">rRNA processing</keyword>
<dbReference type="InterPro" id="IPR003029">
    <property type="entry name" value="S1_domain"/>
</dbReference>
<sequence>MEEETLFPRGGADRSAKKEVKEPAREDKKNRKRSNSKDFLFGKEDRAKAKRSKKSKKETSTPVATSALPIGGGAVLQPIQSANVKKPAFIEAISFQKLAKGTKLLGVVREVADEYAVVSLPSMLTGFIRKDSKSGIPLYRVLTVGQFLPVVVVKATSETVKSSNGQSGQMKRRIELSISPNLLNNGLSMTMLYEGMSIRGRIRSVEDHGCVIDLSISGLGSNSCFLKYENILGEYKVLNEDEDSDEESDEESDDEEGDQKFKLNKGRIYDFTISSIPENTTAESVRIIQVKLETTKTRAAKKMKASTHLAAKHTIRTLNPGMLVDVDVEHFARNGLCVSLIGNVYRGAIDSGHLGGYVPNEDFNHKNFVAEMWWKSVFVGKNRKVTARLIAVDPTTKIIRLSLLPNILSMEISDENALPEVGSIVENARVVRLDPGVGALLALPPSEDSMDVDDKEDINGLCSDEIYKSASRIKCAYVHISKAIDNENKRVPDNVFAKTFSLNNIIPKLRILSTSNWIENVASCTTAESIVSSPVLTHADLKPGAIYRAVKIIGNLNGGGVLVQLGGNGIKGLIPATHLFDKTSGDSAYRNKIRAEKYKVGKKIDVRCLVSNPHEKKCTLTAKKSLVTDSGEMIADYASVKRNTVATGFVSSVNKKGITVTFYNNVYGKISARRLAEEVGVEDPTVDYHIGDVVKVRIQKVVKKTNDDEEEFYSIVLSMNLSTSEEGDITMEAGQDELYKLLSPGAILPTKSMKIVELVPSRKVGKNEFLPGHAIVTIKAKYLPGGESQTGSISCKLPFEQILDTHEEEILESAETFDAEINQYLKVGKKIAQEALVLATSGPKGNVITPIVSLKSAFLETAKSTEPKKKSSQIILPAPKTPLYMGAYVQGYCARVDSRYGAFIRFLDNLTAIVPKLKGGLDIGLYDTVLCKIIAMDVTNAEAPKILLKRVTSTRKEVQSQTPTNTLIEKLKPGDIVGDVRVDSVNFARVAVTLLDKKFEGCAVKARIHVTMAAPLNGSASTMPVLVNSDDEDHEMDEDKEKITAHHPFSSWNIGTIVKDARCVSIDIRDGTTYVELSNRDSEEQFEMLADLVHNASNIKPGTSVCGIITAVSKQNKGIWVQIAPGCTGFIPGLQVSKDVNVLNNMQKHFKIGGRINCSVVPNQAKNGPFKQVVRLTALEETKSSKPSRGDILIGRVNRNLTQVNAPSLMVQFPDGSLGRCDITELEEVDDWENMPLGRKDFQRKSKKEDEDSDDEDQNQRIQEGEFHHGLYLQCRVLSAARSGPCEISLRESRLDGDFDVDEAPAEKEIVHAFVVNTNKKGCFLRLARNIEGRVILKQLSDSFLLDPISMFPPGRLVVGKVKKVTKNAKKNKVNVDLDLRESILLEDQDKLTFDDIKEGEKHGGVVTRIESYGVFVRLENSEVSGLVHLSECSDDYVKNLSSLYSPGDLVKVLVIKVDAEEKRIGLSMKPSNFDDSDSEDESDSDDDSDEEMEESNIKFVDDDDSDDENYAAKLASKMNELENEDEGDSDSEEGSSSEDESSSEEESSEDEDDTPQAMDVDVGFDWDAKGMPEESADDSDSSDSSDSEDDSDNIKKGHKARKKAAAKKEEEKEIAKQEQRLADGTADENPETTADFERLLASDPNSSENWIKFMAYHLSLADIESARNIAKRAFEKIEFRQEGEKLNVWTALITLENKYGSNKSFMEAIEKAAQHNNPKQVYLRVCEMLEKDVVAAHGDASAMNRADDMFKKMCKKFKSKKTVWIAHFGYLLKNGRHDEAHKLWKRSVQSLPEYKHVETMSKFAQLEYEHGSAERARTIFDALLEKNRKRMDLLFVYVDKEIKHGDIEVARRLFERTINPADKKKKLKFNDKQMKSLFKKWYRMEDEHGDDDSRLRVKSAAKEYVEKSSK</sequence>
<comment type="subcellular location">
    <subcellularLocation>
        <location evidence="1">Nucleus</location>
        <location evidence="1">Nucleolus</location>
    </subcellularLocation>
</comment>
<dbReference type="FunFam" id="2.40.50.140:FF:000103">
    <property type="entry name" value="protein RRP5 homolog"/>
    <property type="match status" value="1"/>
</dbReference>
<feature type="compositionally biased region" description="Acidic residues" evidence="3">
    <location>
        <begin position="1575"/>
        <end position="1592"/>
    </location>
</feature>
<feature type="compositionally biased region" description="Basic residues" evidence="3">
    <location>
        <begin position="1597"/>
        <end position="1606"/>
    </location>
</feature>
<evidence type="ECO:0000256" key="1">
    <source>
        <dbReference type="ARBA" id="ARBA00004604"/>
    </source>
</evidence>
<feature type="region of interest" description="Disordered" evidence="3">
    <location>
        <begin position="1468"/>
        <end position="1632"/>
    </location>
</feature>
<feature type="domain" description="S1 motif" evidence="4">
    <location>
        <begin position="101"/>
        <end position="179"/>
    </location>
</feature>
<dbReference type="Gene3D" id="1.25.40.10">
    <property type="entry name" value="Tetratricopeptide repeat domain"/>
    <property type="match status" value="1"/>
</dbReference>
<feature type="compositionally biased region" description="Acidic residues" evidence="3">
    <location>
        <begin position="1522"/>
        <end position="1555"/>
    </location>
</feature>
<dbReference type="SUPFAM" id="SSF48452">
    <property type="entry name" value="TPR-like"/>
    <property type="match status" value="2"/>
</dbReference>
<evidence type="ECO:0000256" key="2">
    <source>
        <dbReference type="ARBA" id="ARBA00022552"/>
    </source>
</evidence>
<evidence type="ECO:0000313" key="6">
    <source>
        <dbReference type="Proteomes" id="UP001054902"/>
    </source>
</evidence>
<feature type="compositionally biased region" description="Basic and acidic residues" evidence="3">
    <location>
        <begin position="11"/>
        <end position="29"/>
    </location>
</feature>
<feature type="compositionally biased region" description="Acidic residues" evidence="3">
    <location>
        <begin position="240"/>
        <end position="257"/>
    </location>
</feature>
<proteinExistence type="predicted"/>
<dbReference type="GO" id="GO:0032040">
    <property type="term" value="C:small-subunit processome"/>
    <property type="evidence" value="ECO:0007669"/>
    <property type="project" value="TreeGrafter"/>
</dbReference>
<dbReference type="InterPro" id="IPR045209">
    <property type="entry name" value="Rrp5"/>
</dbReference>
<dbReference type="Pfam" id="PF00575">
    <property type="entry name" value="S1"/>
    <property type="match status" value="3"/>
</dbReference>
<dbReference type="EMBL" id="BLLK01000069">
    <property type="protein sequence ID" value="GFH59890.1"/>
    <property type="molecule type" value="Genomic_DNA"/>
</dbReference>
<dbReference type="InterPro" id="IPR012340">
    <property type="entry name" value="NA-bd_OB-fold"/>
</dbReference>
<dbReference type="SMART" id="SM00386">
    <property type="entry name" value="HAT"/>
    <property type="match status" value="4"/>
</dbReference>
<dbReference type="InterPro" id="IPR011990">
    <property type="entry name" value="TPR-like_helical_dom_sf"/>
</dbReference>
<feature type="compositionally biased region" description="Basic and acidic residues" evidence="3">
    <location>
        <begin position="1607"/>
        <end position="1622"/>
    </location>
</feature>
<feature type="domain" description="S1 motif" evidence="4">
    <location>
        <begin position="1400"/>
        <end position="1470"/>
    </location>
</feature>
<feature type="compositionally biased region" description="Basic and acidic residues" evidence="3">
    <location>
        <begin position="1238"/>
        <end position="1250"/>
    </location>
</feature>
<feature type="domain" description="S1 motif" evidence="4">
    <location>
        <begin position="643"/>
        <end position="720"/>
    </location>
</feature>
<protein>
    <recommendedName>
        <fullName evidence="4">S1 motif domain-containing protein</fullName>
    </recommendedName>
</protein>
<comment type="caution">
    <text evidence="5">The sequence shown here is derived from an EMBL/GenBank/DDBJ whole genome shotgun (WGS) entry which is preliminary data.</text>
</comment>
<feature type="region of interest" description="Disordered" evidence="3">
    <location>
        <begin position="240"/>
        <end position="259"/>
    </location>
</feature>
<feature type="domain" description="S1 motif" evidence="4">
    <location>
        <begin position="1308"/>
        <end position="1381"/>
    </location>
</feature>
<dbReference type="PROSITE" id="PS50126">
    <property type="entry name" value="S1"/>
    <property type="match status" value="6"/>
</dbReference>
<feature type="region of interest" description="Disordered" evidence="3">
    <location>
        <begin position="1234"/>
        <end position="1259"/>
    </location>
</feature>
<dbReference type="InterPro" id="IPR003107">
    <property type="entry name" value="HAT"/>
</dbReference>
<accession>A0AAD3DBG1</accession>
<dbReference type="GO" id="GO:0006364">
    <property type="term" value="P:rRNA processing"/>
    <property type="evidence" value="ECO:0007669"/>
    <property type="project" value="UniProtKB-KW"/>
</dbReference>
<dbReference type="PANTHER" id="PTHR23270">
    <property type="entry name" value="PROGRAMMED CELL DEATH PROTEIN 11 PRE-RRNA PROCESSING PROTEIN RRP5"/>
    <property type="match status" value="1"/>
</dbReference>
<evidence type="ECO:0000313" key="5">
    <source>
        <dbReference type="EMBL" id="GFH59890.1"/>
    </source>
</evidence>
<dbReference type="Gene3D" id="2.40.50.140">
    <property type="entry name" value="Nucleic acid-binding proteins"/>
    <property type="match status" value="6"/>
</dbReference>
<keyword evidence="6" id="KW-1185">Reference proteome</keyword>
<feature type="domain" description="S1 motif" evidence="4">
    <location>
        <begin position="544"/>
        <end position="623"/>
    </location>
</feature>
<dbReference type="GO" id="GO:0003723">
    <property type="term" value="F:RNA binding"/>
    <property type="evidence" value="ECO:0007669"/>
    <property type="project" value="TreeGrafter"/>
</dbReference>
<gene>
    <name evidence="5" type="ORF">CTEN210_16366</name>
</gene>
<organism evidence="5 6">
    <name type="scientific">Chaetoceros tenuissimus</name>
    <dbReference type="NCBI Taxonomy" id="426638"/>
    <lineage>
        <taxon>Eukaryota</taxon>
        <taxon>Sar</taxon>
        <taxon>Stramenopiles</taxon>
        <taxon>Ochrophyta</taxon>
        <taxon>Bacillariophyta</taxon>
        <taxon>Coscinodiscophyceae</taxon>
        <taxon>Chaetocerotophycidae</taxon>
        <taxon>Chaetocerotales</taxon>
        <taxon>Chaetocerotaceae</taxon>
        <taxon>Chaetoceros</taxon>
    </lineage>
</organism>
<dbReference type="SUPFAM" id="SSF50249">
    <property type="entry name" value="Nucleic acid-binding proteins"/>
    <property type="match status" value="5"/>
</dbReference>
<evidence type="ECO:0000256" key="3">
    <source>
        <dbReference type="SAM" id="MobiDB-lite"/>
    </source>
</evidence>
<feature type="compositionally biased region" description="Acidic residues" evidence="3">
    <location>
        <begin position="1475"/>
        <end position="1495"/>
    </location>
</feature>
<feature type="region of interest" description="Disordered" evidence="3">
    <location>
        <begin position="1"/>
        <end position="67"/>
    </location>
</feature>
<name>A0AAD3DBG1_9STRA</name>
<feature type="domain" description="S1 motif" evidence="4">
    <location>
        <begin position="1102"/>
        <end position="1179"/>
    </location>
</feature>